<comment type="caution">
    <text evidence="8">The sequence shown here is derived from an EMBL/GenBank/DDBJ whole genome shotgun (WGS) entry which is preliminary data.</text>
</comment>
<dbReference type="NCBIfam" id="TIGR01145">
    <property type="entry name" value="ATP_synt_delta"/>
    <property type="match status" value="1"/>
</dbReference>
<comment type="function">
    <text evidence="7">F(1)F(0) ATP synthase produces ATP from ADP in the presence of a proton or sodium gradient. F-type ATPases consist of two structural domains, F(1) containing the extramembraneous catalytic core and F(0) containing the membrane proton channel, linked together by a central stalk and a peripheral stalk. During catalysis, ATP synthesis in the catalytic domain of F(1) is coupled via a rotary mechanism of the central stalk subunits to proton translocation.</text>
</comment>
<comment type="function">
    <text evidence="7">This protein is part of the stalk that links CF(0) to CF(1). It either transmits conformational changes from CF(0) to CF(1) or is implicated in proton conduction.</text>
</comment>
<keyword evidence="3 7" id="KW-0375">Hydrogen ion transport</keyword>
<dbReference type="AlphaFoldDB" id="A0A926E9B6"/>
<dbReference type="EMBL" id="JACRTA010000001">
    <property type="protein sequence ID" value="MBC8568119.1"/>
    <property type="molecule type" value="Genomic_DNA"/>
</dbReference>
<keyword evidence="7" id="KW-0139">CF(1)</keyword>
<dbReference type="SUPFAM" id="SSF47928">
    <property type="entry name" value="N-terminal domain of the delta subunit of the F1F0-ATP synthase"/>
    <property type="match status" value="1"/>
</dbReference>
<evidence type="ECO:0000256" key="7">
    <source>
        <dbReference type="HAMAP-Rule" id="MF_01416"/>
    </source>
</evidence>
<dbReference type="InterPro" id="IPR026015">
    <property type="entry name" value="ATP_synth_OSCP/delta_N_sf"/>
</dbReference>
<reference evidence="8" key="1">
    <citation type="submission" date="2020-08" db="EMBL/GenBank/DDBJ databases">
        <title>Genome public.</title>
        <authorList>
            <person name="Liu C."/>
            <person name="Sun Q."/>
        </authorList>
    </citation>
    <scope>NUCLEOTIDE SEQUENCE</scope>
    <source>
        <strain evidence="8">NSJ-24</strain>
    </source>
</reference>
<sequence length="179" mass="20634">MEELTIDLTYGTALFEAAAETKKTELIKEEASELAEVFSREHDLYTFINSPGISAEEKKRVFGKIFEGRICDELLNFLYILIDKGRTMHFDKMVKVYKKLVDRKEGISYGTVYSVIPLDQKRIKELEEQTSELFKVNIKLTNEIDPKLIGGIKILVEGKMIDASIRKRFDDMDSQINLN</sequence>
<dbReference type="Pfam" id="PF00213">
    <property type="entry name" value="OSCP"/>
    <property type="match status" value="1"/>
</dbReference>
<dbReference type="GO" id="GO:0045259">
    <property type="term" value="C:proton-transporting ATP synthase complex"/>
    <property type="evidence" value="ECO:0007669"/>
    <property type="project" value="UniProtKB-KW"/>
</dbReference>
<keyword evidence="6 7" id="KW-0066">ATP synthesis</keyword>
<evidence type="ECO:0000256" key="6">
    <source>
        <dbReference type="ARBA" id="ARBA00023310"/>
    </source>
</evidence>
<keyword evidence="4 7" id="KW-0406">Ion transport</keyword>
<dbReference type="InterPro" id="IPR000711">
    <property type="entry name" value="ATPase_OSCP/dsu"/>
</dbReference>
<evidence type="ECO:0000313" key="9">
    <source>
        <dbReference type="Proteomes" id="UP000610862"/>
    </source>
</evidence>
<organism evidence="8 9">
    <name type="scientific">Lentihominibacter hominis</name>
    <dbReference type="NCBI Taxonomy" id="2763645"/>
    <lineage>
        <taxon>Bacteria</taxon>
        <taxon>Bacillati</taxon>
        <taxon>Bacillota</taxon>
        <taxon>Clostridia</taxon>
        <taxon>Peptostreptococcales</taxon>
        <taxon>Anaerovoracaceae</taxon>
        <taxon>Lentihominibacter</taxon>
    </lineage>
</organism>
<proteinExistence type="inferred from homology"/>
<keyword evidence="5 7" id="KW-0472">Membrane</keyword>
<keyword evidence="2 7" id="KW-0813">Transport</keyword>
<protein>
    <recommendedName>
        <fullName evidence="7">ATP synthase subunit delta</fullName>
    </recommendedName>
    <alternativeName>
        <fullName evidence="7">ATP synthase F(1) sector subunit delta</fullName>
    </alternativeName>
    <alternativeName>
        <fullName evidence="7">F-type ATPase subunit delta</fullName>
        <shortName evidence="7">F-ATPase subunit delta</shortName>
    </alternativeName>
</protein>
<dbReference type="GO" id="GO:0046933">
    <property type="term" value="F:proton-transporting ATP synthase activity, rotational mechanism"/>
    <property type="evidence" value="ECO:0007669"/>
    <property type="project" value="UniProtKB-UniRule"/>
</dbReference>
<dbReference type="GO" id="GO:0005886">
    <property type="term" value="C:plasma membrane"/>
    <property type="evidence" value="ECO:0007669"/>
    <property type="project" value="UniProtKB-SubCell"/>
</dbReference>
<evidence type="ECO:0000313" key="8">
    <source>
        <dbReference type="EMBL" id="MBC8568119.1"/>
    </source>
</evidence>
<evidence type="ECO:0000256" key="5">
    <source>
        <dbReference type="ARBA" id="ARBA00023136"/>
    </source>
</evidence>
<evidence type="ECO:0000256" key="1">
    <source>
        <dbReference type="ARBA" id="ARBA00004370"/>
    </source>
</evidence>
<dbReference type="Proteomes" id="UP000610862">
    <property type="component" value="Unassembled WGS sequence"/>
</dbReference>
<evidence type="ECO:0000256" key="4">
    <source>
        <dbReference type="ARBA" id="ARBA00023065"/>
    </source>
</evidence>
<comment type="similarity">
    <text evidence="7">Belongs to the ATPase delta chain family.</text>
</comment>
<evidence type="ECO:0000256" key="2">
    <source>
        <dbReference type="ARBA" id="ARBA00022448"/>
    </source>
</evidence>
<name>A0A926E9B6_9FIRM</name>
<dbReference type="Gene3D" id="1.10.520.20">
    <property type="entry name" value="N-terminal domain of the delta subunit of the F1F0-ATP synthase"/>
    <property type="match status" value="1"/>
</dbReference>
<dbReference type="HAMAP" id="MF_01416">
    <property type="entry name" value="ATP_synth_delta_bact"/>
    <property type="match status" value="1"/>
</dbReference>
<comment type="subcellular location">
    <subcellularLocation>
        <location evidence="7">Cell membrane</location>
        <topology evidence="7">Peripheral membrane protein</topology>
    </subcellularLocation>
    <subcellularLocation>
        <location evidence="1">Membrane</location>
    </subcellularLocation>
</comment>
<evidence type="ECO:0000256" key="3">
    <source>
        <dbReference type="ARBA" id="ARBA00022781"/>
    </source>
</evidence>
<dbReference type="PRINTS" id="PR00125">
    <property type="entry name" value="ATPASEDELTA"/>
</dbReference>
<gene>
    <name evidence="7 8" type="primary">atpH</name>
    <name evidence="8" type="ORF">H8692_04965</name>
</gene>
<keyword evidence="7" id="KW-1003">Cell membrane</keyword>
<keyword evidence="9" id="KW-1185">Reference proteome</keyword>
<accession>A0A926E9B6</accession>
<dbReference type="RefSeq" id="WP_177269653.1">
    <property type="nucleotide sequence ID" value="NZ_JACRTA010000001.1"/>
</dbReference>
<dbReference type="PANTHER" id="PTHR11910">
    <property type="entry name" value="ATP SYNTHASE DELTA CHAIN"/>
    <property type="match status" value="1"/>
</dbReference>